<protein>
    <submittedName>
        <fullName evidence="4">RNA pseudouridylate synthase domain-containing protein 1</fullName>
    </submittedName>
</protein>
<feature type="compositionally biased region" description="Basic and acidic residues" evidence="2">
    <location>
        <begin position="1"/>
        <end position="20"/>
    </location>
</feature>
<dbReference type="SUPFAM" id="SSF55120">
    <property type="entry name" value="Pseudouridine synthase"/>
    <property type="match status" value="1"/>
</dbReference>
<accession>A0A5N5T564</accession>
<name>A0A5N5T564_9CRUS</name>
<dbReference type="Gene3D" id="3.30.2350.10">
    <property type="entry name" value="Pseudouridine synthase"/>
    <property type="match status" value="1"/>
</dbReference>
<dbReference type="GO" id="GO:0003723">
    <property type="term" value="F:RNA binding"/>
    <property type="evidence" value="ECO:0007669"/>
    <property type="project" value="InterPro"/>
</dbReference>
<dbReference type="EMBL" id="SEYY01009896">
    <property type="protein sequence ID" value="KAB7501676.1"/>
    <property type="molecule type" value="Genomic_DNA"/>
</dbReference>
<dbReference type="PANTHER" id="PTHR21600">
    <property type="entry name" value="MITOCHONDRIAL RNA PSEUDOURIDINE SYNTHASE"/>
    <property type="match status" value="1"/>
</dbReference>
<gene>
    <name evidence="4" type="primary">rpusd1</name>
    <name evidence="4" type="ORF">Anas_07767</name>
</gene>
<dbReference type="InterPro" id="IPR020103">
    <property type="entry name" value="PsdUridine_synth_cat_dom_sf"/>
</dbReference>
<dbReference type="OrthoDB" id="418349at2759"/>
<feature type="region of interest" description="Disordered" evidence="2">
    <location>
        <begin position="1"/>
        <end position="21"/>
    </location>
</feature>
<comment type="caution">
    <text evidence="4">The sequence shown here is derived from an EMBL/GenBank/DDBJ whole genome shotgun (WGS) entry which is preliminary data.</text>
</comment>
<dbReference type="CDD" id="cd02869">
    <property type="entry name" value="PseudoU_synth_RluA_like"/>
    <property type="match status" value="1"/>
</dbReference>
<feature type="domain" description="Pseudouridine synthase RsuA/RluA-like" evidence="3">
    <location>
        <begin position="93"/>
        <end position="264"/>
    </location>
</feature>
<evidence type="ECO:0000256" key="2">
    <source>
        <dbReference type="SAM" id="MobiDB-lite"/>
    </source>
</evidence>
<evidence type="ECO:0000256" key="1">
    <source>
        <dbReference type="ARBA" id="ARBA00010876"/>
    </source>
</evidence>
<dbReference type="Pfam" id="PF00849">
    <property type="entry name" value="PseudoU_synth_2"/>
    <property type="match status" value="1"/>
</dbReference>
<dbReference type="Proteomes" id="UP000326759">
    <property type="component" value="Unassembled WGS sequence"/>
</dbReference>
<dbReference type="GO" id="GO:0000455">
    <property type="term" value="P:enzyme-directed rRNA pseudouridine synthesis"/>
    <property type="evidence" value="ECO:0007669"/>
    <property type="project" value="TreeGrafter"/>
</dbReference>
<dbReference type="GO" id="GO:0009982">
    <property type="term" value="F:pseudouridine synthase activity"/>
    <property type="evidence" value="ECO:0007669"/>
    <property type="project" value="InterPro"/>
</dbReference>
<keyword evidence="5" id="KW-1185">Reference proteome</keyword>
<dbReference type="PANTHER" id="PTHR21600:SF87">
    <property type="entry name" value="RNA PSEUDOURIDYLATE SYNTHASE DOMAIN-CONTAINING PROTEIN 1"/>
    <property type="match status" value="1"/>
</dbReference>
<organism evidence="4 5">
    <name type="scientific">Armadillidium nasatum</name>
    <dbReference type="NCBI Taxonomy" id="96803"/>
    <lineage>
        <taxon>Eukaryota</taxon>
        <taxon>Metazoa</taxon>
        <taxon>Ecdysozoa</taxon>
        <taxon>Arthropoda</taxon>
        <taxon>Crustacea</taxon>
        <taxon>Multicrustacea</taxon>
        <taxon>Malacostraca</taxon>
        <taxon>Eumalacostraca</taxon>
        <taxon>Peracarida</taxon>
        <taxon>Isopoda</taxon>
        <taxon>Oniscidea</taxon>
        <taxon>Crinocheta</taxon>
        <taxon>Armadillidiidae</taxon>
        <taxon>Armadillidium</taxon>
    </lineage>
</organism>
<proteinExistence type="inferred from homology"/>
<sequence length="349" mass="40180">MKEGTIVGEQRKPKSEKDMNIDEDENILPRRYFLVLISQVNNTNILYSVVLDIILYLYKRFSKIGLLINSVGHLSQENSPLLDDVEILHHSKNFLFVNKQYDVLINSNNPQDKVTVQTQLKKLVPELINPNLGHDFNFVHRLDYATSGILCIPTNKKSCRQASCAFEKHRVDKYYLAIVRGHISQELIEVNIGIGNDIRPDHSYHMVIQGNLHANKVRSASTRILVLEKGISHGKKISFQGFPATKVLLKPLTGRRHQLRLHLSILGHTIVGDYTYSNRNDIVPYRMFLHAFRLVIPTELEHTDIQTRDPFCETYLRNKWISVQKLNKLDEEAMSKIRKVIPDVVIKAS</sequence>
<evidence type="ECO:0000259" key="3">
    <source>
        <dbReference type="Pfam" id="PF00849"/>
    </source>
</evidence>
<evidence type="ECO:0000313" key="4">
    <source>
        <dbReference type="EMBL" id="KAB7501676.1"/>
    </source>
</evidence>
<dbReference type="InterPro" id="IPR050188">
    <property type="entry name" value="RluA_PseudoU_synthase"/>
</dbReference>
<evidence type="ECO:0000313" key="5">
    <source>
        <dbReference type="Proteomes" id="UP000326759"/>
    </source>
</evidence>
<dbReference type="AlphaFoldDB" id="A0A5N5T564"/>
<dbReference type="InterPro" id="IPR006145">
    <property type="entry name" value="PsdUridine_synth_RsuA/RluA"/>
</dbReference>
<reference evidence="4 5" key="1">
    <citation type="journal article" date="2019" name="PLoS Biol.">
        <title>Sex chromosomes control vertical transmission of feminizing Wolbachia symbionts in an isopod.</title>
        <authorList>
            <person name="Becking T."/>
            <person name="Chebbi M.A."/>
            <person name="Giraud I."/>
            <person name="Moumen B."/>
            <person name="Laverre T."/>
            <person name="Caubet Y."/>
            <person name="Peccoud J."/>
            <person name="Gilbert C."/>
            <person name="Cordaux R."/>
        </authorList>
    </citation>
    <scope>NUCLEOTIDE SEQUENCE [LARGE SCALE GENOMIC DNA]</scope>
    <source>
        <strain evidence="4">ANa2</strain>
        <tissue evidence="4">Whole body excluding digestive tract and cuticle</tissue>
    </source>
</reference>
<comment type="similarity">
    <text evidence="1">Belongs to the pseudouridine synthase RluA family.</text>
</comment>